<evidence type="ECO:0000256" key="3">
    <source>
        <dbReference type="ARBA" id="ARBA00022490"/>
    </source>
</evidence>
<dbReference type="EMBL" id="QWKZ01000126">
    <property type="protein sequence ID" value="RIH82018.1"/>
    <property type="molecule type" value="Genomic_DNA"/>
</dbReference>
<evidence type="ECO:0000256" key="6">
    <source>
        <dbReference type="ARBA" id="ARBA00023274"/>
    </source>
</evidence>
<evidence type="ECO:0000256" key="1">
    <source>
        <dbReference type="ARBA" id="ARBA00004496"/>
    </source>
</evidence>
<evidence type="ECO:0000259" key="7">
    <source>
        <dbReference type="Pfam" id="PF05731"/>
    </source>
</evidence>
<keyword evidence="3" id="KW-0963">Cytoplasm</keyword>
<dbReference type="SUPFAM" id="SSF140864">
    <property type="entry name" value="TROVE domain-like"/>
    <property type="match status" value="1"/>
</dbReference>
<dbReference type="GO" id="GO:1990904">
    <property type="term" value="C:ribonucleoprotein complex"/>
    <property type="evidence" value="ECO:0007669"/>
    <property type="project" value="UniProtKB-KW"/>
</dbReference>
<evidence type="ECO:0000313" key="8">
    <source>
        <dbReference type="EMBL" id="RIH82018.1"/>
    </source>
</evidence>
<gene>
    <name evidence="8" type="ORF">Mlute_02627</name>
</gene>
<organism evidence="8 9">
    <name type="scientific">Meiothermus luteus</name>
    <dbReference type="NCBI Taxonomy" id="2026184"/>
    <lineage>
        <taxon>Bacteria</taxon>
        <taxon>Thermotogati</taxon>
        <taxon>Deinococcota</taxon>
        <taxon>Deinococci</taxon>
        <taxon>Thermales</taxon>
        <taxon>Thermaceae</taxon>
        <taxon>Meiothermus</taxon>
    </lineage>
</organism>
<dbReference type="RefSeq" id="WP_245958987.1">
    <property type="nucleotide sequence ID" value="NZ_QWKZ01000126.1"/>
</dbReference>
<dbReference type="InterPro" id="IPR040322">
    <property type="entry name" value="TROVE2"/>
</dbReference>
<dbReference type="GO" id="GO:0046872">
    <property type="term" value="F:metal ion binding"/>
    <property type="evidence" value="ECO:0007669"/>
    <property type="project" value="UniProtKB-KW"/>
</dbReference>
<keyword evidence="4" id="KW-0479">Metal-binding</keyword>
<dbReference type="InterPro" id="IPR008858">
    <property type="entry name" value="TROVE_dom"/>
</dbReference>
<dbReference type="InterPro" id="IPR036465">
    <property type="entry name" value="vWFA_dom_sf"/>
</dbReference>
<evidence type="ECO:0000256" key="5">
    <source>
        <dbReference type="ARBA" id="ARBA00022884"/>
    </source>
</evidence>
<keyword evidence="9" id="KW-1185">Reference proteome</keyword>
<accession>A0A399EDL9</accession>
<dbReference type="PANTHER" id="PTHR14202">
    <property type="entry name" value="60 KDA RIBONUCLEOPROTEIN SSA/RO"/>
    <property type="match status" value="1"/>
</dbReference>
<proteinExistence type="inferred from homology"/>
<dbReference type="InterPro" id="IPR037214">
    <property type="entry name" value="TROVE_dom_sf"/>
</dbReference>
<dbReference type="Pfam" id="PF05731">
    <property type="entry name" value="TROVE"/>
    <property type="match status" value="1"/>
</dbReference>
<name>A0A399EDL9_9DEIN</name>
<dbReference type="PANTHER" id="PTHR14202:SF0">
    <property type="entry name" value="RNA-BINDING PROTEIN RO60"/>
    <property type="match status" value="1"/>
</dbReference>
<keyword evidence="6" id="KW-0687">Ribonucleoprotein</keyword>
<dbReference type="GO" id="GO:0003723">
    <property type="term" value="F:RNA binding"/>
    <property type="evidence" value="ECO:0007669"/>
    <property type="project" value="UniProtKB-KW"/>
</dbReference>
<comment type="subcellular location">
    <subcellularLocation>
        <location evidence="1">Cytoplasm</location>
    </subcellularLocation>
</comment>
<evidence type="ECO:0000256" key="4">
    <source>
        <dbReference type="ARBA" id="ARBA00022723"/>
    </source>
</evidence>
<protein>
    <submittedName>
        <fullName evidence="8">TROVE domain protein</fullName>
    </submittedName>
</protein>
<keyword evidence="5" id="KW-0694">RNA-binding</keyword>
<evidence type="ECO:0000313" key="9">
    <source>
        <dbReference type="Proteomes" id="UP000265800"/>
    </source>
</evidence>
<dbReference type="SUPFAM" id="SSF53300">
    <property type="entry name" value="vWA-like"/>
    <property type="match status" value="1"/>
</dbReference>
<comment type="similarity">
    <text evidence="2">Belongs to the Ro 60 kDa family.</text>
</comment>
<dbReference type="GO" id="GO:0005737">
    <property type="term" value="C:cytoplasm"/>
    <property type="evidence" value="ECO:0007669"/>
    <property type="project" value="UniProtKB-SubCell"/>
</dbReference>
<comment type="caution">
    <text evidence="8">The sequence shown here is derived from an EMBL/GenBank/DDBJ whole genome shotgun (WGS) entry which is preliminary data.</text>
</comment>
<dbReference type="AlphaFoldDB" id="A0A399EDL9"/>
<evidence type="ECO:0000256" key="2">
    <source>
        <dbReference type="ARBA" id="ARBA00007814"/>
    </source>
</evidence>
<dbReference type="Proteomes" id="UP000265800">
    <property type="component" value="Unassembled WGS sequence"/>
</dbReference>
<dbReference type="Gene3D" id="3.40.50.410">
    <property type="entry name" value="von Willebrand factor, type A domain"/>
    <property type="match status" value="1"/>
</dbReference>
<feature type="domain" description="TROVE" evidence="7">
    <location>
        <begin position="18"/>
        <end position="61"/>
    </location>
</feature>
<sequence length="215" mass="22958">MARAGKKALPEAQAFVARLKEERPTWEQILLAKGSSPEVWREAIPHMGSMALVRNLANLFRGEQEGWPEGVLHALVEALEANLPPVPLQGDSLILVDVSGSMFSPLSGRGEATYALVAASLGALLYRHTGGGLVGFDNELHPVDLPPSAPLLALVKTLLTSGARGGTFLGRALREVLPGFGGSRWPTTLPHPCSAGFGRRKAARLMWLTWQATVA</sequence>
<reference evidence="8 9" key="1">
    <citation type="submission" date="2018-08" db="EMBL/GenBank/DDBJ databases">
        <title>Meiothermus luteus KCTC 52599 genome sequencing project.</title>
        <authorList>
            <person name="Da Costa M.S."/>
            <person name="Albuquerque L."/>
            <person name="Raposo P."/>
            <person name="Froufe H.J.C."/>
            <person name="Barroso C.S."/>
            <person name="Egas C."/>
        </authorList>
    </citation>
    <scope>NUCLEOTIDE SEQUENCE [LARGE SCALE GENOMIC DNA]</scope>
    <source>
        <strain evidence="8 9">KCTC 52599</strain>
    </source>
</reference>